<dbReference type="FunFam" id="3.30.70.270:FF:000001">
    <property type="entry name" value="Diguanylate cyclase domain protein"/>
    <property type="match status" value="1"/>
</dbReference>
<dbReference type="AlphaFoldDB" id="A0A3B0YJM9"/>
<feature type="compositionally biased region" description="Basic and acidic residues" evidence="1">
    <location>
        <begin position="12"/>
        <end position="37"/>
    </location>
</feature>
<reference evidence="4" key="1">
    <citation type="submission" date="2018-06" db="EMBL/GenBank/DDBJ databases">
        <authorList>
            <person name="Zhirakovskaya E."/>
        </authorList>
    </citation>
    <scope>NUCLEOTIDE SEQUENCE</scope>
</reference>
<evidence type="ECO:0000256" key="2">
    <source>
        <dbReference type="SAM" id="Phobius"/>
    </source>
</evidence>
<dbReference type="InterPro" id="IPR050469">
    <property type="entry name" value="Diguanylate_Cyclase"/>
</dbReference>
<sequence>MKDISNNPRQRRLSDKEVHEDRRLHLDRRRTNSEHSSKRYRYPSWQEQRIQFITRFVFLALGIGFFNFTAGIAPTVWSVDQLNIAFAIYFVIQAVMFIHAAKVNICPLRYHLTMWIDIVIVSISVLNDPYPIPPSLLVYIMVVLGNGMRYGMRLFGESLVGCFGAVMLVLTLRYLWGGAEDLSPGLMFLNLFGGIILVYSYVLMGRIERSRNELEQSSNIDTLTGLLNRRALQEVTSAMFQRLHCSQQKFVLLFADLDKFKDVNDELGHAAGDLVLREFARIVRSSIREPDVAARFGGDEFVIILEDATLKHAQLIAERIQKQVSRWSDDNEIDFSVTFGLGEAPTHGDSFVHLLEQVDQALYHSKSTHTGGGITIARPAT</sequence>
<gene>
    <name evidence="4" type="ORF">MNBD_GAMMA14-2333</name>
</gene>
<dbReference type="Gene3D" id="3.30.70.270">
    <property type="match status" value="1"/>
</dbReference>
<feature type="region of interest" description="Disordered" evidence="1">
    <location>
        <begin position="1"/>
        <end position="38"/>
    </location>
</feature>
<dbReference type="SUPFAM" id="SSF55073">
    <property type="entry name" value="Nucleotide cyclase"/>
    <property type="match status" value="1"/>
</dbReference>
<evidence type="ECO:0000259" key="3">
    <source>
        <dbReference type="PROSITE" id="PS50887"/>
    </source>
</evidence>
<keyword evidence="2" id="KW-0812">Transmembrane</keyword>
<protein>
    <submittedName>
        <fullName evidence="4">Diguanylate cyclase/phosphodiesterase (GGDEF &amp; EAL domains) with PAS/PAC sensor(S)</fullName>
    </submittedName>
</protein>
<dbReference type="PANTHER" id="PTHR45138:SF9">
    <property type="entry name" value="DIGUANYLATE CYCLASE DGCM-RELATED"/>
    <property type="match status" value="1"/>
</dbReference>
<name>A0A3B0YJM9_9ZZZZ</name>
<feature type="transmembrane region" description="Helical" evidence="2">
    <location>
        <begin position="108"/>
        <end position="126"/>
    </location>
</feature>
<dbReference type="PANTHER" id="PTHR45138">
    <property type="entry name" value="REGULATORY COMPONENTS OF SENSORY TRANSDUCTION SYSTEM"/>
    <property type="match status" value="1"/>
</dbReference>
<dbReference type="NCBIfam" id="TIGR00254">
    <property type="entry name" value="GGDEF"/>
    <property type="match status" value="1"/>
</dbReference>
<dbReference type="Pfam" id="PF00990">
    <property type="entry name" value="GGDEF"/>
    <property type="match status" value="1"/>
</dbReference>
<dbReference type="InterPro" id="IPR000160">
    <property type="entry name" value="GGDEF_dom"/>
</dbReference>
<feature type="transmembrane region" description="Helical" evidence="2">
    <location>
        <begin position="83"/>
        <end position="101"/>
    </location>
</feature>
<dbReference type="SMART" id="SM00267">
    <property type="entry name" value="GGDEF"/>
    <property type="match status" value="1"/>
</dbReference>
<evidence type="ECO:0000256" key="1">
    <source>
        <dbReference type="SAM" id="MobiDB-lite"/>
    </source>
</evidence>
<proteinExistence type="predicted"/>
<dbReference type="PROSITE" id="PS50887">
    <property type="entry name" value="GGDEF"/>
    <property type="match status" value="1"/>
</dbReference>
<evidence type="ECO:0000313" key="4">
    <source>
        <dbReference type="EMBL" id="VAW74429.1"/>
    </source>
</evidence>
<feature type="transmembrane region" description="Helical" evidence="2">
    <location>
        <begin position="56"/>
        <end position="77"/>
    </location>
</feature>
<accession>A0A3B0YJM9</accession>
<dbReference type="InterPro" id="IPR029787">
    <property type="entry name" value="Nucleotide_cyclase"/>
</dbReference>
<organism evidence="4">
    <name type="scientific">hydrothermal vent metagenome</name>
    <dbReference type="NCBI Taxonomy" id="652676"/>
    <lineage>
        <taxon>unclassified sequences</taxon>
        <taxon>metagenomes</taxon>
        <taxon>ecological metagenomes</taxon>
    </lineage>
</organism>
<dbReference type="CDD" id="cd01949">
    <property type="entry name" value="GGDEF"/>
    <property type="match status" value="1"/>
</dbReference>
<dbReference type="InterPro" id="IPR043128">
    <property type="entry name" value="Rev_trsase/Diguanyl_cyclase"/>
</dbReference>
<dbReference type="GO" id="GO:0052621">
    <property type="term" value="F:diguanylate cyclase activity"/>
    <property type="evidence" value="ECO:0007669"/>
    <property type="project" value="TreeGrafter"/>
</dbReference>
<feature type="domain" description="GGDEF" evidence="3">
    <location>
        <begin position="248"/>
        <end position="379"/>
    </location>
</feature>
<feature type="transmembrane region" description="Helical" evidence="2">
    <location>
        <begin position="132"/>
        <end position="151"/>
    </location>
</feature>
<keyword evidence="2" id="KW-1133">Transmembrane helix</keyword>
<feature type="transmembrane region" description="Helical" evidence="2">
    <location>
        <begin position="182"/>
        <end position="202"/>
    </location>
</feature>
<feature type="transmembrane region" description="Helical" evidence="2">
    <location>
        <begin position="158"/>
        <end position="176"/>
    </location>
</feature>
<dbReference type="EMBL" id="UOFM01000094">
    <property type="protein sequence ID" value="VAW74429.1"/>
    <property type="molecule type" value="Genomic_DNA"/>
</dbReference>
<keyword evidence="2" id="KW-0472">Membrane</keyword>